<feature type="transmembrane region" description="Helical" evidence="1">
    <location>
        <begin position="30"/>
        <end position="50"/>
    </location>
</feature>
<evidence type="ECO:0000313" key="2">
    <source>
        <dbReference type="EMBL" id="CDM65145.1"/>
    </source>
</evidence>
<name>A0A0B6WYC5_9BACT</name>
<gene>
    <name evidence="2" type="ORF">PYK22_01143</name>
</gene>
<sequence length="56" mass="6160">MLENVLVYGLAGWVAALVTRLLVGTISLRFQLALTLMSMLLGGLMALWQLKVDKAR</sequence>
<dbReference type="Proteomes" id="UP000031518">
    <property type="component" value="Unassembled WGS sequence"/>
</dbReference>
<keyword evidence="1" id="KW-0472">Membrane</keyword>
<keyword evidence="3" id="KW-1185">Reference proteome</keyword>
<accession>A0A0B6WYC5</accession>
<reference evidence="2 3" key="1">
    <citation type="submission" date="2013-12" db="EMBL/GenBank/DDBJ databases">
        <authorList>
            <person name="Stott M."/>
        </authorList>
    </citation>
    <scope>NUCLEOTIDE SEQUENCE [LARGE SCALE GENOMIC DNA]</scope>
    <source>
        <strain evidence="2 3">K22</strain>
    </source>
</reference>
<evidence type="ECO:0000256" key="1">
    <source>
        <dbReference type="SAM" id="Phobius"/>
    </source>
</evidence>
<evidence type="ECO:0000313" key="3">
    <source>
        <dbReference type="Proteomes" id="UP000031518"/>
    </source>
</evidence>
<reference evidence="2 3" key="2">
    <citation type="submission" date="2015-01" db="EMBL/GenBank/DDBJ databases">
        <title>Complete genome sequence of Pyrinomonas methylaliphatogenes type strain K22T.</title>
        <authorList>
            <person name="Lee K.C.Y."/>
            <person name="Power J.F."/>
            <person name="Dunfield P.F."/>
            <person name="Morgan X.C."/>
            <person name="Huttenhower C."/>
            <person name="Stott M.B."/>
        </authorList>
    </citation>
    <scope>NUCLEOTIDE SEQUENCE [LARGE SCALE GENOMIC DNA]</scope>
    <source>
        <strain evidence="2 3">K22</strain>
    </source>
</reference>
<feature type="transmembrane region" description="Helical" evidence="1">
    <location>
        <begin position="6"/>
        <end position="23"/>
    </location>
</feature>
<dbReference type="EMBL" id="CBXV010000004">
    <property type="protein sequence ID" value="CDM65145.1"/>
    <property type="molecule type" value="Genomic_DNA"/>
</dbReference>
<organism evidence="2 3">
    <name type="scientific">Pyrinomonas methylaliphatogenes</name>
    <dbReference type="NCBI Taxonomy" id="454194"/>
    <lineage>
        <taxon>Bacteria</taxon>
        <taxon>Pseudomonadati</taxon>
        <taxon>Acidobacteriota</taxon>
        <taxon>Blastocatellia</taxon>
        <taxon>Blastocatellales</taxon>
        <taxon>Pyrinomonadaceae</taxon>
        <taxon>Pyrinomonas</taxon>
    </lineage>
</organism>
<protein>
    <submittedName>
        <fullName evidence="2">Uncharacterized protein</fullName>
    </submittedName>
</protein>
<keyword evidence="1" id="KW-1133">Transmembrane helix</keyword>
<dbReference type="AlphaFoldDB" id="A0A0B6WYC5"/>
<proteinExistence type="predicted"/>
<keyword evidence="1" id="KW-0812">Transmembrane</keyword>